<gene>
    <name evidence="6" type="ORF">A7U60_g578</name>
</gene>
<dbReference type="InterPro" id="IPR001245">
    <property type="entry name" value="Ser-Thr/Tyr_kinase_cat_dom"/>
</dbReference>
<dbReference type="AlphaFoldDB" id="A0A9Q5I5A2"/>
<keyword evidence="1" id="KW-0808">Transferase</keyword>
<dbReference type="EMBL" id="LNZH02000034">
    <property type="protein sequence ID" value="OCB92096.1"/>
    <property type="molecule type" value="Genomic_DNA"/>
</dbReference>
<keyword evidence="7" id="KW-1185">Reference proteome</keyword>
<dbReference type="InterPro" id="IPR051681">
    <property type="entry name" value="Ser/Thr_Kinases-Pseudokinases"/>
</dbReference>
<keyword evidence="2" id="KW-0547">Nucleotide-binding</keyword>
<sequence>MLSNRPHLNLSDEIQFGEPVLKAHGGFCDQLAKEIRVWSGLYHRNVLPLLGYVIEGEYPSLISEWMENGTVSRYMRKHPKTDLLQMILGIARGLEYIHGQGVIHSDIKASFGETSAHRVKGTVRWMARELLEDPQAVHSKESDIWAFGMTIYVRTSQNLQLHFFTVLPFRSSSPIKFLFTIYHATCTLCSLYCKAILRHSPDPFPVGQFIGKNFGVSVLSRGTGTLNFVNLCLRSCGTWNCYVVTRKKNATASQSSLRAFESPEIPVCRQASVLGEDGYELPTEEPHDSRIFCSSKSRLRSDAARPEGNEILHGHSEQSFLDGHDYFTAPFFREELRNADTLNSRPNRPRTPSLGKRNIIRDFDLRQSSASYARKVDLYALFALVRETGSVRRSRLSI</sequence>
<reference evidence="6" key="1">
    <citation type="submission" date="2016-06" db="EMBL/GenBank/DDBJ databases">
        <title>Draft Genome sequence of the fungus Inonotus baumii.</title>
        <authorList>
            <person name="Zhu H."/>
            <person name="Lin W."/>
        </authorList>
    </citation>
    <scope>NUCLEOTIDE SEQUENCE</scope>
    <source>
        <strain evidence="6">821</strain>
    </source>
</reference>
<dbReference type="PROSITE" id="PS50011">
    <property type="entry name" value="PROTEIN_KINASE_DOM"/>
    <property type="match status" value="1"/>
</dbReference>
<accession>A0A9Q5I5A2</accession>
<evidence type="ECO:0000256" key="3">
    <source>
        <dbReference type="ARBA" id="ARBA00022777"/>
    </source>
</evidence>
<keyword evidence="4" id="KW-0067">ATP-binding</keyword>
<evidence type="ECO:0000256" key="4">
    <source>
        <dbReference type="ARBA" id="ARBA00022840"/>
    </source>
</evidence>
<dbReference type="OrthoDB" id="4062651at2759"/>
<evidence type="ECO:0000313" key="6">
    <source>
        <dbReference type="EMBL" id="OCB92096.1"/>
    </source>
</evidence>
<dbReference type="InterPro" id="IPR011009">
    <property type="entry name" value="Kinase-like_dom_sf"/>
</dbReference>
<protein>
    <submittedName>
        <fullName evidence="6">Kinase-like protein</fullName>
    </submittedName>
</protein>
<dbReference type="Proteomes" id="UP000757232">
    <property type="component" value="Unassembled WGS sequence"/>
</dbReference>
<evidence type="ECO:0000313" key="7">
    <source>
        <dbReference type="Proteomes" id="UP000757232"/>
    </source>
</evidence>
<keyword evidence="3 6" id="KW-0418">Kinase</keyword>
<evidence type="ECO:0000259" key="5">
    <source>
        <dbReference type="PROSITE" id="PS50011"/>
    </source>
</evidence>
<organism evidence="6 7">
    <name type="scientific">Sanghuangporus baumii</name>
    <name type="common">Phellinus baumii</name>
    <dbReference type="NCBI Taxonomy" id="108892"/>
    <lineage>
        <taxon>Eukaryota</taxon>
        <taxon>Fungi</taxon>
        <taxon>Dikarya</taxon>
        <taxon>Basidiomycota</taxon>
        <taxon>Agaricomycotina</taxon>
        <taxon>Agaricomycetes</taxon>
        <taxon>Hymenochaetales</taxon>
        <taxon>Hymenochaetaceae</taxon>
        <taxon>Sanghuangporus</taxon>
    </lineage>
</organism>
<evidence type="ECO:0000256" key="2">
    <source>
        <dbReference type="ARBA" id="ARBA00022741"/>
    </source>
</evidence>
<dbReference type="InterPro" id="IPR000719">
    <property type="entry name" value="Prot_kinase_dom"/>
</dbReference>
<proteinExistence type="predicted"/>
<dbReference type="Gene3D" id="1.10.510.10">
    <property type="entry name" value="Transferase(Phosphotransferase) domain 1"/>
    <property type="match status" value="2"/>
</dbReference>
<dbReference type="PANTHER" id="PTHR44329">
    <property type="entry name" value="SERINE/THREONINE-PROTEIN KINASE TNNI3K-RELATED"/>
    <property type="match status" value="1"/>
</dbReference>
<dbReference type="SUPFAM" id="SSF56112">
    <property type="entry name" value="Protein kinase-like (PK-like)"/>
    <property type="match status" value="1"/>
</dbReference>
<dbReference type="PANTHER" id="PTHR44329:SF288">
    <property type="entry name" value="MITOGEN-ACTIVATED PROTEIN KINASE KINASE KINASE 20"/>
    <property type="match status" value="1"/>
</dbReference>
<dbReference type="GO" id="GO:0005524">
    <property type="term" value="F:ATP binding"/>
    <property type="evidence" value="ECO:0007669"/>
    <property type="project" value="UniProtKB-KW"/>
</dbReference>
<name>A0A9Q5I5A2_SANBA</name>
<comment type="caution">
    <text evidence="6">The sequence shown here is derived from an EMBL/GenBank/DDBJ whole genome shotgun (WGS) entry which is preliminary data.</text>
</comment>
<evidence type="ECO:0000256" key="1">
    <source>
        <dbReference type="ARBA" id="ARBA00022679"/>
    </source>
</evidence>
<dbReference type="GO" id="GO:0004674">
    <property type="term" value="F:protein serine/threonine kinase activity"/>
    <property type="evidence" value="ECO:0007669"/>
    <property type="project" value="TreeGrafter"/>
</dbReference>
<feature type="domain" description="Protein kinase" evidence="5">
    <location>
        <begin position="1"/>
        <end position="327"/>
    </location>
</feature>
<dbReference type="Pfam" id="PF07714">
    <property type="entry name" value="PK_Tyr_Ser-Thr"/>
    <property type="match status" value="1"/>
</dbReference>